<gene>
    <name evidence="3" type="ORF">AVDCRST_MAG82-2422</name>
</gene>
<evidence type="ECO:0000313" key="3">
    <source>
        <dbReference type="EMBL" id="CAA9435297.1"/>
    </source>
</evidence>
<organism evidence="3">
    <name type="scientific">uncultured Rubrobacteraceae bacterium</name>
    <dbReference type="NCBI Taxonomy" id="349277"/>
    <lineage>
        <taxon>Bacteria</taxon>
        <taxon>Bacillati</taxon>
        <taxon>Actinomycetota</taxon>
        <taxon>Rubrobacteria</taxon>
        <taxon>Rubrobacterales</taxon>
        <taxon>Rubrobacteraceae</taxon>
        <taxon>environmental samples</taxon>
    </lineage>
</organism>
<name>A0A6J4Q7S8_9ACTN</name>
<accession>A0A6J4Q7S8</accession>
<keyword evidence="1 3" id="KW-0808">Transferase</keyword>
<feature type="domain" description="Methyltransferase type 11" evidence="2">
    <location>
        <begin position="60"/>
        <end position="153"/>
    </location>
</feature>
<dbReference type="InterPro" id="IPR013216">
    <property type="entry name" value="Methyltransf_11"/>
</dbReference>
<evidence type="ECO:0000256" key="1">
    <source>
        <dbReference type="ARBA" id="ARBA00022679"/>
    </source>
</evidence>
<dbReference type="GO" id="GO:0032259">
    <property type="term" value="P:methylation"/>
    <property type="evidence" value="ECO:0007669"/>
    <property type="project" value="UniProtKB-KW"/>
</dbReference>
<dbReference type="PANTHER" id="PTHR44068:SF11">
    <property type="entry name" value="GERANYL DIPHOSPHATE 2-C-METHYLTRANSFERASE"/>
    <property type="match status" value="1"/>
</dbReference>
<dbReference type="GO" id="GO:0008757">
    <property type="term" value="F:S-adenosylmethionine-dependent methyltransferase activity"/>
    <property type="evidence" value="ECO:0007669"/>
    <property type="project" value="InterPro"/>
</dbReference>
<dbReference type="InterPro" id="IPR029063">
    <property type="entry name" value="SAM-dependent_MTases_sf"/>
</dbReference>
<dbReference type="Gene3D" id="3.40.50.150">
    <property type="entry name" value="Vaccinia Virus protein VP39"/>
    <property type="match status" value="1"/>
</dbReference>
<dbReference type="EMBL" id="CADCVA010000314">
    <property type="protein sequence ID" value="CAA9435297.1"/>
    <property type="molecule type" value="Genomic_DNA"/>
</dbReference>
<dbReference type="InterPro" id="IPR050447">
    <property type="entry name" value="Erg6_SMT_methyltransf"/>
</dbReference>
<proteinExistence type="predicted"/>
<dbReference type="Pfam" id="PF08241">
    <property type="entry name" value="Methyltransf_11"/>
    <property type="match status" value="1"/>
</dbReference>
<keyword evidence="3" id="KW-0489">Methyltransferase</keyword>
<reference evidence="3" key="1">
    <citation type="submission" date="2020-02" db="EMBL/GenBank/DDBJ databases">
        <authorList>
            <person name="Meier V. D."/>
        </authorList>
    </citation>
    <scope>NUCLEOTIDE SEQUENCE</scope>
    <source>
        <strain evidence="3">AVDCRST_MAG82</strain>
    </source>
</reference>
<dbReference type="CDD" id="cd02440">
    <property type="entry name" value="AdoMet_MTases"/>
    <property type="match status" value="1"/>
</dbReference>
<dbReference type="PANTHER" id="PTHR44068">
    <property type="entry name" value="ZGC:194242"/>
    <property type="match status" value="1"/>
</dbReference>
<evidence type="ECO:0000259" key="2">
    <source>
        <dbReference type="Pfam" id="PF08241"/>
    </source>
</evidence>
<sequence length="280" mass="30669">MAAEEKGVDVQRPRFDLATIKERQKQAWASGDYGAYGAALLIMSELLCEAVDLRPGQTVLDVATGSGNTALAAARRSCETTAIDYVPALLDRGRERAAAERLEVTFREGDAESIPFPDASFDVVLSTVGVMFAPDQEKAAGELLRVCRPGGRIGLTSWTPDSFAGEQGSLFGKYLPFSPGLKPPVLWGTQERLQELLSSGARDLRIARRSFVFRYRSVSHYLEVLRTQLGPTRETFLALGPAERERLVSELVDLVDRFNRSGDGTVVVPSDYLEVVATRI</sequence>
<dbReference type="SUPFAM" id="SSF53335">
    <property type="entry name" value="S-adenosyl-L-methionine-dependent methyltransferases"/>
    <property type="match status" value="1"/>
</dbReference>
<protein>
    <submittedName>
        <fullName evidence="3">SAM-dependent methyltransferase</fullName>
    </submittedName>
</protein>
<dbReference type="AlphaFoldDB" id="A0A6J4Q7S8"/>